<organism evidence="2 3">
    <name type="scientific">Streptomyces polyrhachis</name>
    <dbReference type="NCBI Taxonomy" id="1282885"/>
    <lineage>
        <taxon>Bacteria</taxon>
        <taxon>Bacillati</taxon>
        <taxon>Actinomycetota</taxon>
        <taxon>Actinomycetes</taxon>
        <taxon>Kitasatosporales</taxon>
        <taxon>Streptomycetaceae</taxon>
        <taxon>Streptomyces</taxon>
    </lineage>
</organism>
<evidence type="ECO:0000313" key="2">
    <source>
        <dbReference type="EMBL" id="MFC7219047.1"/>
    </source>
</evidence>
<dbReference type="PANTHER" id="PTHR46696:SF1">
    <property type="entry name" value="CYTOCHROME P450 YJIB-RELATED"/>
    <property type="match status" value="1"/>
</dbReference>
<comment type="similarity">
    <text evidence="1">Belongs to the cytochrome P450 family.</text>
</comment>
<evidence type="ECO:0000256" key="1">
    <source>
        <dbReference type="ARBA" id="ARBA00010617"/>
    </source>
</evidence>
<evidence type="ECO:0000313" key="3">
    <source>
        <dbReference type="Proteomes" id="UP001596413"/>
    </source>
</evidence>
<gene>
    <name evidence="2" type="ORF">ACFQLX_12855</name>
</gene>
<dbReference type="CDD" id="cd20623">
    <property type="entry name" value="CYP_unk"/>
    <property type="match status" value="1"/>
</dbReference>
<protein>
    <submittedName>
        <fullName evidence="2">Cytochrome P450</fullName>
    </submittedName>
</protein>
<comment type="caution">
    <text evidence="2">The sequence shown here is derived from an EMBL/GenBank/DDBJ whole genome shotgun (WGS) entry which is preliminary data.</text>
</comment>
<keyword evidence="3" id="KW-1185">Reference proteome</keyword>
<dbReference type="InterPro" id="IPR036396">
    <property type="entry name" value="Cyt_P450_sf"/>
</dbReference>
<dbReference type="PROSITE" id="PS00086">
    <property type="entry name" value="CYTOCHROME_P450"/>
    <property type="match status" value="1"/>
</dbReference>
<dbReference type="PRINTS" id="PR00359">
    <property type="entry name" value="BP450"/>
</dbReference>
<dbReference type="SUPFAM" id="SSF48264">
    <property type="entry name" value="Cytochrome P450"/>
    <property type="match status" value="1"/>
</dbReference>
<dbReference type="EMBL" id="JBHSZO010000017">
    <property type="protein sequence ID" value="MFC7219047.1"/>
    <property type="molecule type" value="Genomic_DNA"/>
</dbReference>
<dbReference type="InterPro" id="IPR002397">
    <property type="entry name" value="Cyt_P450_B"/>
</dbReference>
<dbReference type="Proteomes" id="UP001596413">
    <property type="component" value="Unassembled WGS sequence"/>
</dbReference>
<dbReference type="Gene3D" id="1.10.630.10">
    <property type="entry name" value="Cytochrome P450"/>
    <property type="match status" value="1"/>
</dbReference>
<reference evidence="3" key="1">
    <citation type="journal article" date="2019" name="Int. J. Syst. Evol. Microbiol.">
        <title>The Global Catalogue of Microorganisms (GCM) 10K type strain sequencing project: providing services to taxonomists for standard genome sequencing and annotation.</title>
        <authorList>
            <consortium name="The Broad Institute Genomics Platform"/>
            <consortium name="The Broad Institute Genome Sequencing Center for Infectious Disease"/>
            <person name="Wu L."/>
            <person name="Ma J."/>
        </authorList>
    </citation>
    <scope>NUCLEOTIDE SEQUENCE [LARGE SCALE GENOMIC DNA]</scope>
    <source>
        <strain evidence="3">CGMCC 1.13681</strain>
    </source>
</reference>
<name>A0ABW2GHF9_9ACTN</name>
<dbReference type="RefSeq" id="WP_386414558.1">
    <property type="nucleotide sequence ID" value="NZ_JBHSZO010000017.1"/>
</dbReference>
<sequence>MLVTPDPTAVPTALSPVCPAYGAHTDARRIYGPEAQEKATELHEALRAAHGGVAPVLVHGDVPAWLVLGYREVLEVARNPTRFSRDSRLWRAPAEGLVAPDNPLLPLTTWVPMCSFVEGAEHTRLRAAVTDTMKQLNHRGVRRYIVRYADLLISGFRERGEADLVKEFADALPMLVMTKLLGMADSYGPRLLEAARDMIKATETAIESNAFVEQALADLVAEKKERPGEDFATWLIAHGSALTDAELVQHLRLVLIAAYSTTANLIASTLHMTLTDSRFRGNLAGGHMTLPDALEQVLWDTPPFSAVYGRWATADTELAGHHIKAGDMLVLGLAAGNADPQVRPDLTVPVHGNRSHLAFSGGPHECPGQDIGRAIAEVGVDTLLTRLPDVSLAVPAEDIRWQTSLLSRELLELPVTFTALRTDRATASTPPATAPAPSLLAPAAEAAAVPTPPKSRSRLWESLVRWVRGM</sequence>
<proteinExistence type="inferred from homology"/>
<accession>A0ABW2GHF9</accession>
<dbReference type="PANTHER" id="PTHR46696">
    <property type="entry name" value="P450, PUTATIVE (EUROFUNG)-RELATED"/>
    <property type="match status" value="1"/>
</dbReference>
<dbReference type="InterPro" id="IPR017972">
    <property type="entry name" value="Cyt_P450_CS"/>
</dbReference>